<dbReference type="CTD" id="36382378"/>
<evidence type="ECO:0000313" key="5">
    <source>
        <dbReference type="WBParaSite" id="SRAE_2000465250.1"/>
    </source>
</evidence>
<dbReference type="GO" id="GO:1902884">
    <property type="term" value="P:positive regulation of response to oxidative stress"/>
    <property type="evidence" value="ECO:0007669"/>
    <property type="project" value="InterPro"/>
</dbReference>
<dbReference type="OrthoDB" id="408912at2759"/>
<dbReference type="WormBase" id="SRAE_2000465050">
    <property type="protein sequence ID" value="SRP00595"/>
    <property type="gene ID" value="WBGene00264885"/>
</dbReference>
<dbReference type="GeneID" id="36382378"/>
<dbReference type="PANTHER" id="PTHR22900:SF5">
    <property type="entry name" value="PROTEIN CBG14245"/>
    <property type="match status" value="1"/>
</dbReference>
<dbReference type="GO" id="GO:0050650">
    <property type="term" value="P:chondroitin sulfate proteoglycan biosynthetic process"/>
    <property type="evidence" value="ECO:0007669"/>
    <property type="project" value="InterPro"/>
</dbReference>
<dbReference type="WormBase" id="SRAE_2000465250">
    <property type="protein sequence ID" value="SRP00595"/>
    <property type="gene ID" value="WBGene00264888"/>
</dbReference>
<reference evidence="4 5" key="2">
    <citation type="submission" date="2020-12" db="UniProtKB">
        <authorList>
            <consortium name="WormBaseParasite"/>
        </authorList>
    </citation>
    <scope>IDENTIFICATION</scope>
</reference>
<evidence type="ECO:0000313" key="4">
    <source>
        <dbReference type="WBParaSite" id="SRAE_2000465050.1"/>
    </source>
</evidence>
<protein>
    <submittedName>
        <fullName evidence="1 4">Uncharacterized protein</fullName>
    </submittedName>
</protein>
<proteinExistence type="predicted"/>
<gene>
    <name evidence="6" type="ORF">SRAE_2000465050</name>
    <name evidence="2 4 5 7" type="ORF">SRAE_2000465250</name>
</gene>
<reference evidence="1 3" key="1">
    <citation type="submission" date="2014-09" db="EMBL/GenBank/DDBJ databases">
        <authorList>
            <person name="Martin A.A."/>
        </authorList>
    </citation>
    <scope>NUCLEOTIDE SEQUENCE</scope>
    <source>
        <strain evidence="3">ED321</strain>
        <strain evidence="1">ED321 Heterogonic</strain>
    </source>
</reference>
<keyword evidence="3" id="KW-1185">Reference proteome</keyword>
<dbReference type="WBParaSite" id="SRAE_2000465050.1">
    <property type="protein sequence ID" value="SRAE_2000465050.1"/>
    <property type="gene ID" value="WBGene00264885"/>
</dbReference>
<sequence>MCLYCVSNIKCFINRLYNKLNSSIRIKKSTYNGVKKHFYPQTLQCNYYKYKKKFKILKYENNKLNNFYSQLKNVLEDRNVSKSHIDFIDMEIRNYKIHHATSGRKITTEIASYLYNDVNLMKKLVNIYYNDFIEWNFKYPKILYGTINGINLKDMNINIIFQNLNTLNCEEEESTELLHKIDSMDDDDFEKLTKIIEFENLKLKESIFLNHLLYYPDKIFQENIICQDKISTEDQKLFLYKKLLEKQEMILKKENILLNQQLEYVEKLKNLQNNIEKLNEMSPKF</sequence>
<accession>A0A090LJJ7</accession>
<dbReference type="AlphaFoldDB" id="A0A090LJJ7"/>
<name>A0A090LJJ7_STRRB</name>
<evidence type="ECO:0000313" key="2">
    <source>
        <dbReference type="EMBL" id="CEF70010.1"/>
    </source>
</evidence>
<dbReference type="RefSeq" id="XP_024509206.1">
    <property type="nucleotide sequence ID" value="XM_024643547.1"/>
</dbReference>
<dbReference type="PANTHER" id="PTHR22900">
    <property type="entry name" value="PROTEIN CBG14245-RELATED"/>
    <property type="match status" value="1"/>
</dbReference>
<evidence type="ECO:0000313" key="6">
    <source>
        <dbReference type="WormBase" id="SRAE_2000465050"/>
    </source>
</evidence>
<dbReference type="EMBL" id="LN609529">
    <property type="protein sequence ID" value="CEF70007.1"/>
    <property type="molecule type" value="Genomic_DNA"/>
</dbReference>
<dbReference type="EMBL" id="LN609529">
    <property type="protein sequence ID" value="CEF70010.1"/>
    <property type="molecule type" value="Genomic_DNA"/>
</dbReference>
<evidence type="ECO:0000313" key="3">
    <source>
        <dbReference type="Proteomes" id="UP000035682"/>
    </source>
</evidence>
<evidence type="ECO:0000313" key="7">
    <source>
        <dbReference type="WormBase" id="SRAE_2000465250"/>
    </source>
</evidence>
<dbReference type="InterPro" id="IPR007669">
    <property type="entry name" value="Chst-1-like"/>
</dbReference>
<evidence type="ECO:0000313" key="1">
    <source>
        <dbReference type="EMBL" id="CEF70007.1"/>
    </source>
</evidence>
<organism evidence="1">
    <name type="scientific">Strongyloides ratti</name>
    <name type="common">Parasitic roundworm</name>
    <dbReference type="NCBI Taxonomy" id="34506"/>
    <lineage>
        <taxon>Eukaryota</taxon>
        <taxon>Metazoa</taxon>
        <taxon>Ecdysozoa</taxon>
        <taxon>Nematoda</taxon>
        <taxon>Chromadorea</taxon>
        <taxon>Rhabditida</taxon>
        <taxon>Tylenchina</taxon>
        <taxon>Panagrolaimomorpha</taxon>
        <taxon>Strongyloidoidea</taxon>
        <taxon>Strongyloididae</taxon>
        <taxon>Strongyloides</taxon>
    </lineage>
</organism>
<dbReference type="Proteomes" id="UP000035682">
    <property type="component" value="Unplaced"/>
</dbReference>
<dbReference type="GO" id="GO:0047756">
    <property type="term" value="F:chondroitin 4-sulfotransferase activity"/>
    <property type="evidence" value="ECO:0007669"/>
    <property type="project" value="InterPro"/>
</dbReference>
<dbReference type="WBParaSite" id="SRAE_2000465250.1">
    <property type="protein sequence ID" value="SRAE_2000465250.1"/>
    <property type="gene ID" value="WBGene00264888"/>
</dbReference>